<proteinExistence type="predicted"/>
<evidence type="ECO:0000313" key="2">
    <source>
        <dbReference type="EMBL" id="MFC4130900.1"/>
    </source>
</evidence>
<dbReference type="Proteomes" id="UP001595816">
    <property type="component" value="Unassembled WGS sequence"/>
</dbReference>
<evidence type="ECO:0000313" key="3">
    <source>
        <dbReference type="Proteomes" id="UP001595816"/>
    </source>
</evidence>
<feature type="region of interest" description="Disordered" evidence="1">
    <location>
        <begin position="1"/>
        <end position="22"/>
    </location>
</feature>
<organism evidence="2 3">
    <name type="scientific">Hamadaea flava</name>
    <dbReference type="NCBI Taxonomy" id="1742688"/>
    <lineage>
        <taxon>Bacteria</taxon>
        <taxon>Bacillati</taxon>
        <taxon>Actinomycetota</taxon>
        <taxon>Actinomycetes</taxon>
        <taxon>Micromonosporales</taxon>
        <taxon>Micromonosporaceae</taxon>
        <taxon>Hamadaea</taxon>
    </lineage>
</organism>
<feature type="region of interest" description="Disordered" evidence="1">
    <location>
        <begin position="43"/>
        <end position="64"/>
    </location>
</feature>
<gene>
    <name evidence="2" type="ORF">ACFOZ4_09830</name>
</gene>
<evidence type="ECO:0000256" key="1">
    <source>
        <dbReference type="SAM" id="MobiDB-lite"/>
    </source>
</evidence>
<name>A0ABV8LJI5_9ACTN</name>
<keyword evidence="3" id="KW-1185">Reference proteome</keyword>
<protein>
    <submittedName>
        <fullName evidence="2">Uncharacterized protein</fullName>
    </submittedName>
</protein>
<reference evidence="3" key="1">
    <citation type="journal article" date="2019" name="Int. J. Syst. Evol. Microbiol.">
        <title>The Global Catalogue of Microorganisms (GCM) 10K type strain sequencing project: providing services to taxonomists for standard genome sequencing and annotation.</title>
        <authorList>
            <consortium name="The Broad Institute Genomics Platform"/>
            <consortium name="The Broad Institute Genome Sequencing Center for Infectious Disease"/>
            <person name="Wu L."/>
            <person name="Ma J."/>
        </authorList>
    </citation>
    <scope>NUCLEOTIDE SEQUENCE [LARGE SCALE GENOMIC DNA]</scope>
    <source>
        <strain evidence="3">CGMCC 4.7289</strain>
    </source>
</reference>
<comment type="caution">
    <text evidence="2">The sequence shown here is derived from an EMBL/GenBank/DDBJ whole genome shotgun (WGS) entry which is preliminary data.</text>
</comment>
<sequence length="64" mass="7012">MGKSRAGRRIEMDAAPQPQSQQEIVDVNAAAERVRREFDTAINGVSRNGERGHVQLPSGAEPIR</sequence>
<dbReference type="RefSeq" id="WP_253756987.1">
    <property type="nucleotide sequence ID" value="NZ_JAMZDZ010000001.1"/>
</dbReference>
<accession>A0ABV8LJI5</accession>
<dbReference type="EMBL" id="JBHSAY010000005">
    <property type="protein sequence ID" value="MFC4130900.1"/>
    <property type="molecule type" value="Genomic_DNA"/>
</dbReference>